<dbReference type="GO" id="GO:0006813">
    <property type="term" value="P:potassium ion transport"/>
    <property type="evidence" value="ECO:0007669"/>
    <property type="project" value="InterPro"/>
</dbReference>
<dbReference type="PANTHER" id="PTHR43833:SF7">
    <property type="entry name" value="KTR SYSTEM POTASSIUM UPTAKE PROTEIN C"/>
    <property type="match status" value="1"/>
</dbReference>
<dbReference type="InterPro" id="IPR003148">
    <property type="entry name" value="RCK_N"/>
</dbReference>
<evidence type="ECO:0000313" key="5">
    <source>
        <dbReference type="Proteomes" id="UP000000467"/>
    </source>
</evidence>
<dbReference type="AlphaFoldDB" id="K4LJJ3"/>
<dbReference type="SUPFAM" id="SSF51735">
    <property type="entry name" value="NAD(P)-binding Rossmann-fold domains"/>
    <property type="match status" value="1"/>
</dbReference>
<dbReference type="KEGG" id="tpz:Tph_c28930"/>
<sequence>MERKQFAVIGVGRFGGSVARTLSRMGYEVLAVDIDKNQIEDIMHDVTHAVQVDALDFEAVKSLGIRNFDTVIVGIGGNLHASILVTVQLKELGVKRVVAKAMDDLHGKVLEKVGADRVVYPERDMGVRVAHCLVSTNLIDYIDLSSEYSIIEMQVPEGLIGLSMGDAGLRARYGVTVLAIRRGKEVIVSPGADQVLEEKDILVVLGSTDDINRLEAKSRNRRSKHLGHGNIHSAGTVSDRN</sequence>
<dbReference type="PANTHER" id="PTHR43833">
    <property type="entry name" value="POTASSIUM CHANNEL PROTEIN 2-RELATED-RELATED"/>
    <property type="match status" value="1"/>
</dbReference>
<proteinExistence type="predicted"/>
<dbReference type="HOGENOM" id="CLU_046525_3_2_9"/>
<evidence type="ECO:0000256" key="1">
    <source>
        <dbReference type="SAM" id="MobiDB-lite"/>
    </source>
</evidence>
<dbReference type="Pfam" id="PF02080">
    <property type="entry name" value="TrkA_C"/>
    <property type="match status" value="1"/>
</dbReference>
<gene>
    <name evidence="4" type="primary">ktrC</name>
    <name evidence="4" type="ordered locus">Tph_c28930</name>
</gene>
<dbReference type="RefSeq" id="WP_015051916.1">
    <property type="nucleotide sequence ID" value="NC_018870.1"/>
</dbReference>
<protein>
    <submittedName>
        <fullName evidence="4">Ktr system potassium uptake protein C</fullName>
    </submittedName>
</protein>
<dbReference type="eggNOG" id="COG0569">
    <property type="taxonomic scope" value="Bacteria"/>
</dbReference>
<name>K4LJJ3_THEPS</name>
<dbReference type="GO" id="GO:0008324">
    <property type="term" value="F:monoatomic cation transmembrane transporter activity"/>
    <property type="evidence" value="ECO:0007669"/>
    <property type="project" value="InterPro"/>
</dbReference>
<dbReference type="PROSITE" id="PS51201">
    <property type="entry name" value="RCK_N"/>
    <property type="match status" value="1"/>
</dbReference>
<dbReference type="Gene3D" id="3.40.50.720">
    <property type="entry name" value="NAD(P)-binding Rossmann-like Domain"/>
    <property type="match status" value="1"/>
</dbReference>
<evidence type="ECO:0000259" key="3">
    <source>
        <dbReference type="PROSITE" id="PS51202"/>
    </source>
</evidence>
<feature type="domain" description="RCK N-terminal" evidence="2">
    <location>
        <begin position="3"/>
        <end position="119"/>
    </location>
</feature>
<dbReference type="InterPro" id="IPR036291">
    <property type="entry name" value="NAD(P)-bd_dom_sf"/>
</dbReference>
<dbReference type="Gene3D" id="3.30.70.1450">
    <property type="entry name" value="Regulator of K+ conductance, C-terminal domain"/>
    <property type="match status" value="1"/>
</dbReference>
<reference evidence="4 5" key="1">
    <citation type="journal article" date="2012" name="BMC Genomics">
        <title>Genome-guided analysis of physiological and morphological traits of the fermentative acetate oxidizer Thermacetogenium phaeum.</title>
        <authorList>
            <person name="Oehler D."/>
            <person name="Poehlein A."/>
            <person name="Leimbach A."/>
            <person name="Muller N."/>
            <person name="Daniel R."/>
            <person name="Gottschalk G."/>
            <person name="Schink B."/>
        </authorList>
    </citation>
    <scope>NUCLEOTIDE SEQUENCE [LARGE SCALE GENOMIC DNA]</scope>
    <source>
        <strain evidence="5">ATCC BAA-254 / DSM 26808 / PB</strain>
    </source>
</reference>
<evidence type="ECO:0000259" key="2">
    <source>
        <dbReference type="PROSITE" id="PS51201"/>
    </source>
</evidence>
<dbReference type="InterPro" id="IPR006037">
    <property type="entry name" value="RCK_C"/>
</dbReference>
<dbReference type="EMBL" id="CP003732">
    <property type="protein sequence ID" value="AFV13058.1"/>
    <property type="molecule type" value="Genomic_DNA"/>
</dbReference>
<feature type="domain" description="RCK C-terminal" evidence="3">
    <location>
        <begin position="136"/>
        <end position="220"/>
    </location>
</feature>
<dbReference type="InterPro" id="IPR050721">
    <property type="entry name" value="Trk_Ktr_HKT_K-transport"/>
</dbReference>
<dbReference type="Pfam" id="PF02254">
    <property type="entry name" value="TrkA_N"/>
    <property type="match status" value="1"/>
</dbReference>
<dbReference type="SUPFAM" id="SSF116726">
    <property type="entry name" value="TrkA C-terminal domain-like"/>
    <property type="match status" value="1"/>
</dbReference>
<dbReference type="Proteomes" id="UP000000467">
    <property type="component" value="Chromosome"/>
</dbReference>
<accession>K4LJJ3</accession>
<dbReference type="STRING" id="1089553.Tph_c28930"/>
<dbReference type="PROSITE" id="PS51202">
    <property type="entry name" value="RCK_C"/>
    <property type="match status" value="1"/>
</dbReference>
<keyword evidence="5" id="KW-1185">Reference proteome</keyword>
<organism evidence="4 5">
    <name type="scientific">Thermacetogenium phaeum (strain ATCC BAA-254 / DSM 26808 / PB)</name>
    <dbReference type="NCBI Taxonomy" id="1089553"/>
    <lineage>
        <taxon>Bacteria</taxon>
        <taxon>Bacillati</taxon>
        <taxon>Bacillota</taxon>
        <taxon>Clostridia</taxon>
        <taxon>Thermoanaerobacterales</taxon>
        <taxon>Thermoanaerobacteraceae</taxon>
        <taxon>Thermacetogenium</taxon>
    </lineage>
</organism>
<dbReference type="InterPro" id="IPR036721">
    <property type="entry name" value="RCK_C_sf"/>
</dbReference>
<evidence type="ECO:0000313" key="4">
    <source>
        <dbReference type="EMBL" id="AFV13058.1"/>
    </source>
</evidence>
<feature type="region of interest" description="Disordered" evidence="1">
    <location>
        <begin position="217"/>
        <end position="241"/>
    </location>
</feature>
<dbReference type="OrthoDB" id="9776294at2"/>